<organism evidence="4 5">
    <name type="scientific">Candidatus Magasanikbacteria bacterium CG_4_10_14_0_2_um_filter_33_14</name>
    <dbReference type="NCBI Taxonomy" id="1974636"/>
    <lineage>
        <taxon>Bacteria</taxon>
        <taxon>Candidatus Magasanikiibacteriota</taxon>
    </lineage>
</organism>
<dbReference type="InterPro" id="IPR002347">
    <property type="entry name" value="SDR_fam"/>
</dbReference>
<name>A0A2M7VAX6_9BACT</name>
<comment type="caution">
    <text evidence="4">The sequence shown here is derived from an EMBL/GenBank/DDBJ whole genome shotgun (WGS) entry which is preliminary data.</text>
</comment>
<dbReference type="GO" id="GO:0016491">
    <property type="term" value="F:oxidoreductase activity"/>
    <property type="evidence" value="ECO:0007669"/>
    <property type="project" value="UniProtKB-KW"/>
</dbReference>
<evidence type="ECO:0000256" key="1">
    <source>
        <dbReference type="ARBA" id="ARBA00006484"/>
    </source>
</evidence>
<dbReference type="PIRSF" id="PIRSF000126">
    <property type="entry name" value="11-beta-HSD1"/>
    <property type="match status" value="1"/>
</dbReference>
<dbReference type="EMBL" id="PFPL01000036">
    <property type="protein sequence ID" value="PIZ96034.1"/>
    <property type="molecule type" value="Genomic_DNA"/>
</dbReference>
<dbReference type="PRINTS" id="PR00080">
    <property type="entry name" value="SDRFAMILY"/>
</dbReference>
<dbReference type="Pfam" id="PF00106">
    <property type="entry name" value="adh_short"/>
    <property type="match status" value="1"/>
</dbReference>
<dbReference type="Gene3D" id="3.40.50.720">
    <property type="entry name" value="NAD(P)-binding Rossmann-like Domain"/>
    <property type="match status" value="1"/>
</dbReference>
<accession>A0A2M7VAX6</accession>
<dbReference type="PANTHER" id="PTHR44196:SF2">
    <property type="entry name" value="SHORT-CHAIN DEHYDROGENASE-RELATED"/>
    <property type="match status" value="1"/>
</dbReference>
<protein>
    <submittedName>
        <fullName evidence="4">Short-chain dehydrogenase</fullName>
    </submittedName>
</protein>
<evidence type="ECO:0000313" key="4">
    <source>
        <dbReference type="EMBL" id="PIZ96034.1"/>
    </source>
</evidence>
<evidence type="ECO:0000256" key="2">
    <source>
        <dbReference type="ARBA" id="ARBA00023002"/>
    </source>
</evidence>
<dbReference type="AlphaFoldDB" id="A0A2M7VAX6"/>
<dbReference type="GO" id="GO:0016020">
    <property type="term" value="C:membrane"/>
    <property type="evidence" value="ECO:0007669"/>
    <property type="project" value="TreeGrafter"/>
</dbReference>
<gene>
    <name evidence="4" type="ORF">COX80_02500</name>
</gene>
<dbReference type="SUPFAM" id="SSF51735">
    <property type="entry name" value="NAD(P)-binding Rossmann-fold domains"/>
    <property type="match status" value="1"/>
</dbReference>
<comment type="similarity">
    <text evidence="1 3">Belongs to the short-chain dehydrogenases/reductases (SDR) family.</text>
</comment>
<keyword evidence="2" id="KW-0560">Oxidoreductase</keyword>
<reference evidence="5" key="1">
    <citation type="submission" date="2017-09" db="EMBL/GenBank/DDBJ databases">
        <title>Depth-based differentiation of microbial function through sediment-hosted aquifers and enrichment of novel symbionts in the deep terrestrial subsurface.</title>
        <authorList>
            <person name="Probst A.J."/>
            <person name="Ladd B."/>
            <person name="Jarett J.K."/>
            <person name="Geller-Mcgrath D.E."/>
            <person name="Sieber C.M.K."/>
            <person name="Emerson J.B."/>
            <person name="Anantharaman K."/>
            <person name="Thomas B.C."/>
            <person name="Malmstrom R."/>
            <person name="Stieglmeier M."/>
            <person name="Klingl A."/>
            <person name="Woyke T."/>
            <person name="Ryan C.M."/>
            <person name="Banfield J.F."/>
        </authorList>
    </citation>
    <scope>NUCLEOTIDE SEQUENCE [LARGE SCALE GENOMIC DNA]</scope>
</reference>
<dbReference type="PRINTS" id="PR00081">
    <property type="entry name" value="GDHRDH"/>
</dbReference>
<sequence length="253" mass="28154">MNKTALITGASSGIGEELAKLFARDKYDLVLVARNEEMLNKLADELKNKYQIKTKVLAFDLTHDDSPQLIFAELQKEKIEIDVLVNNAGFGLEGKFQDTNLTTELDMIKLNVSSLVEMTKLFLEPMLKRKFGKIMQVASIAGFLPGPYMSIYYATKAFVLNFSEAIANELENTGVTITTLCPGLTATNFGKVANMTYPKSMKIMTAKEVAAIGYHALQKNKSSVIITGIHNKLLIFFIRFLPRKLVTKIMASL</sequence>
<proteinExistence type="inferred from homology"/>
<dbReference type="InterPro" id="IPR036291">
    <property type="entry name" value="NAD(P)-bd_dom_sf"/>
</dbReference>
<evidence type="ECO:0000256" key="3">
    <source>
        <dbReference type="RuleBase" id="RU000363"/>
    </source>
</evidence>
<evidence type="ECO:0000313" key="5">
    <source>
        <dbReference type="Proteomes" id="UP000231453"/>
    </source>
</evidence>
<dbReference type="PANTHER" id="PTHR44196">
    <property type="entry name" value="DEHYDROGENASE/REDUCTASE SDR FAMILY MEMBER 7B"/>
    <property type="match status" value="1"/>
</dbReference>
<dbReference type="Proteomes" id="UP000231453">
    <property type="component" value="Unassembled WGS sequence"/>
</dbReference>